<dbReference type="PANTHER" id="PTHR12743">
    <property type="entry name" value="CYTOCHROME C1 HEME LYASE"/>
    <property type="match status" value="1"/>
</dbReference>
<keyword evidence="4 10" id="KW-0479">Metal-binding</keyword>
<comment type="caution">
    <text evidence="12">The sequence shown here is derived from an EMBL/GenBank/DDBJ whole genome shotgun (WGS) entry which is preliminary data.</text>
</comment>
<protein>
    <recommendedName>
        <fullName evidence="10">Holocytochrome c-type synthase</fullName>
        <ecNumber evidence="10">4.4.1.17</ecNumber>
    </recommendedName>
</protein>
<comment type="subcellular location">
    <subcellularLocation>
        <location evidence="1 10">Mitochondrion inner membrane</location>
    </subcellularLocation>
</comment>
<comment type="similarity">
    <text evidence="2 10">Belongs to the cytochrome c-type heme lyase family.</text>
</comment>
<keyword evidence="8 10" id="KW-0472">Membrane</keyword>
<comment type="catalytic activity">
    <reaction evidence="10">
        <text>holo-[cytochrome c] = apo-[cytochrome c] + heme b</text>
        <dbReference type="Rhea" id="RHEA:22648"/>
        <dbReference type="Rhea" id="RHEA-COMP:10725"/>
        <dbReference type="Rhea" id="RHEA-COMP:10726"/>
        <dbReference type="ChEBI" id="CHEBI:29950"/>
        <dbReference type="ChEBI" id="CHEBI:60344"/>
        <dbReference type="ChEBI" id="CHEBI:83739"/>
        <dbReference type="EC" id="4.4.1.17"/>
    </reaction>
</comment>
<dbReference type="GO" id="GO:0005743">
    <property type="term" value="C:mitochondrial inner membrane"/>
    <property type="evidence" value="ECO:0007669"/>
    <property type="project" value="UniProtKB-SubCell"/>
</dbReference>
<keyword evidence="6 10" id="KW-0408">Iron</keyword>
<gene>
    <name evidence="12" type="ORF">HJC23_008519</name>
</gene>
<organism evidence="12 13">
    <name type="scientific">Cyclotella cryptica</name>
    <dbReference type="NCBI Taxonomy" id="29204"/>
    <lineage>
        <taxon>Eukaryota</taxon>
        <taxon>Sar</taxon>
        <taxon>Stramenopiles</taxon>
        <taxon>Ochrophyta</taxon>
        <taxon>Bacillariophyta</taxon>
        <taxon>Coscinodiscophyceae</taxon>
        <taxon>Thalassiosirophycidae</taxon>
        <taxon>Stephanodiscales</taxon>
        <taxon>Stephanodiscaceae</taxon>
        <taxon>Cyclotella</taxon>
    </lineage>
</organism>
<evidence type="ECO:0000256" key="4">
    <source>
        <dbReference type="ARBA" id="ARBA00022723"/>
    </source>
</evidence>
<reference evidence="12 13" key="1">
    <citation type="journal article" date="2020" name="G3 (Bethesda)">
        <title>Improved Reference Genome for Cyclotella cryptica CCMP332, a Model for Cell Wall Morphogenesis, Salinity Adaptation, and Lipid Production in Diatoms (Bacillariophyta).</title>
        <authorList>
            <person name="Roberts W.R."/>
            <person name="Downey K.M."/>
            <person name="Ruck E.C."/>
            <person name="Traller J.C."/>
            <person name="Alverson A.J."/>
        </authorList>
    </citation>
    <scope>NUCLEOTIDE SEQUENCE [LARGE SCALE GENOMIC DNA]</scope>
    <source>
        <strain evidence="12 13">CCMP332</strain>
    </source>
</reference>
<accession>A0ABD3QXK3</accession>
<dbReference type="PROSITE" id="PS00822">
    <property type="entry name" value="CYTO_HEME_LYASE_2"/>
    <property type="match status" value="1"/>
</dbReference>
<feature type="compositionally biased region" description="Low complexity" evidence="11">
    <location>
        <begin position="48"/>
        <end position="61"/>
    </location>
</feature>
<keyword evidence="5 10" id="KW-0999">Mitochondrion inner membrane</keyword>
<dbReference type="AlphaFoldDB" id="A0ABD3QXK3"/>
<evidence type="ECO:0000256" key="6">
    <source>
        <dbReference type="ARBA" id="ARBA00023004"/>
    </source>
</evidence>
<dbReference type="Pfam" id="PF01265">
    <property type="entry name" value="Cyto_heme_lyase"/>
    <property type="match status" value="2"/>
</dbReference>
<evidence type="ECO:0000256" key="2">
    <source>
        <dbReference type="ARBA" id="ARBA00007255"/>
    </source>
</evidence>
<feature type="compositionally biased region" description="Basic and acidic residues" evidence="11">
    <location>
        <begin position="1"/>
        <end position="11"/>
    </location>
</feature>
<keyword evidence="7 10" id="KW-0496">Mitochondrion</keyword>
<name>A0ABD3QXK3_9STRA</name>
<evidence type="ECO:0000256" key="7">
    <source>
        <dbReference type="ARBA" id="ARBA00023128"/>
    </source>
</evidence>
<feature type="region of interest" description="Disordered" evidence="11">
    <location>
        <begin position="1"/>
        <end position="64"/>
    </location>
</feature>
<dbReference type="EMBL" id="JABMIG020000006">
    <property type="protein sequence ID" value="KAL3804704.1"/>
    <property type="molecule type" value="Genomic_DNA"/>
</dbReference>
<evidence type="ECO:0000256" key="5">
    <source>
        <dbReference type="ARBA" id="ARBA00022792"/>
    </source>
</evidence>
<evidence type="ECO:0000313" key="13">
    <source>
        <dbReference type="Proteomes" id="UP001516023"/>
    </source>
</evidence>
<evidence type="ECO:0000256" key="10">
    <source>
        <dbReference type="RuleBase" id="RU363130"/>
    </source>
</evidence>
<evidence type="ECO:0000256" key="8">
    <source>
        <dbReference type="ARBA" id="ARBA00023136"/>
    </source>
</evidence>
<evidence type="ECO:0000256" key="3">
    <source>
        <dbReference type="ARBA" id="ARBA00022617"/>
    </source>
</evidence>
<dbReference type="GO" id="GO:0004408">
    <property type="term" value="F:holocytochrome-c synthase activity"/>
    <property type="evidence" value="ECO:0007669"/>
    <property type="project" value="UniProtKB-EC"/>
</dbReference>
<dbReference type="EC" id="4.4.1.17" evidence="10"/>
<sequence>MSSDDNHDDSISPRTASSCPVMIRGDPSSSTTTGSQSAGFWSRFFPRSQSSSNNGSESTSQCPVKGIKAIPASIEEAANHSQIPAPGQRMPLSTQRIISSIPRGDVSELLPAAETTTPPAHQPPDTSLWMYPSEQQFYNAMLRKGYRPPIESIPSVLRIHNAVNERSWLQVCKWEKELHGNEDPKLVKFVGRPKDLSPKAWFNSRVFMTQEPFDRHDWYVETKDGEPRRYVIDFYEGKEKTGDVANLVGKANGFGKQAPVMSPPSMYIDVRPALDNPAAALDRMTMIVRDALPGLASLYDLYKAPSSSDIRRASDNGGINSSDHNER</sequence>
<feature type="compositionally biased region" description="Low complexity" evidence="11">
    <location>
        <begin position="28"/>
        <end position="37"/>
    </location>
</feature>
<proteinExistence type="inferred from homology"/>
<dbReference type="InterPro" id="IPR000511">
    <property type="entry name" value="Holocyt_c/c1_synthase"/>
</dbReference>
<evidence type="ECO:0000256" key="1">
    <source>
        <dbReference type="ARBA" id="ARBA00004273"/>
    </source>
</evidence>
<keyword evidence="9 10" id="KW-0456">Lyase</keyword>
<comment type="function">
    <text evidence="10">Lyase that catalyzes the covalent linking of the heme group to the cytochrome C apoprotein to produce the mature functional cytochrome.</text>
</comment>
<evidence type="ECO:0000256" key="9">
    <source>
        <dbReference type="ARBA" id="ARBA00023239"/>
    </source>
</evidence>
<dbReference type="PANTHER" id="PTHR12743:SF0">
    <property type="entry name" value="HOLOCYTOCHROME C-TYPE SYNTHASE"/>
    <property type="match status" value="1"/>
</dbReference>
<evidence type="ECO:0000313" key="12">
    <source>
        <dbReference type="EMBL" id="KAL3804704.1"/>
    </source>
</evidence>
<keyword evidence="13" id="KW-1185">Reference proteome</keyword>
<dbReference type="Proteomes" id="UP001516023">
    <property type="component" value="Unassembled WGS sequence"/>
</dbReference>
<keyword evidence="3 10" id="KW-0349">Heme</keyword>
<evidence type="ECO:0000256" key="11">
    <source>
        <dbReference type="SAM" id="MobiDB-lite"/>
    </source>
</evidence>
<dbReference type="GO" id="GO:0046872">
    <property type="term" value="F:metal ion binding"/>
    <property type="evidence" value="ECO:0007669"/>
    <property type="project" value="UniProtKB-KW"/>
</dbReference>